<feature type="region of interest" description="Disordered" evidence="1">
    <location>
        <begin position="1"/>
        <end position="38"/>
    </location>
</feature>
<sequence length="277" mass="30307">MPISTRTSTTLLDPAAQPDNSGNAQQDVLPGYENTPDYSAETYHQPLVTYHLRATKTNTSHLVPFEPTASKSHPSYEIRYRSSTALPIFNRKGDISVSRTWLSSEASSTTVIARADFHDKGPLPYCPRARFTLDSPVEGNPATTIEMSSPNWKNWKFSYEAASYVWTLRDIPACIELSSADSYSDTAPPVIARFTYGKVGTKVLAGGEVGQLEVWRDALTESTVGREVVVLGCLVVVKYFVGLGRRYRNDGSGGSGAGALINPKGDERARKRGMGMF</sequence>
<proteinExistence type="predicted"/>
<protein>
    <submittedName>
        <fullName evidence="2">Uncharacterized protein</fullName>
    </submittedName>
</protein>
<accession>A0A6A6IT45</accession>
<dbReference type="AlphaFoldDB" id="A0A6A6IT45"/>
<gene>
    <name evidence="2" type="ORF">BU26DRAFT_515391</name>
</gene>
<dbReference type="EMBL" id="ML987191">
    <property type="protein sequence ID" value="KAF2253012.1"/>
    <property type="molecule type" value="Genomic_DNA"/>
</dbReference>
<dbReference type="Proteomes" id="UP000800094">
    <property type="component" value="Unassembled WGS sequence"/>
</dbReference>
<evidence type="ECO:0000313" key="3">
    <source>
        <dbReference type="Proteomes" id="UP000800094"/>
    </source>
</evidence>
<evidence type="ECO:0000313" key="2">
    <source>
        <dbReference type="EMBL" id="KAF2253012.1"/>
    </source>
</evidence>
<evidence type="ECO:0000256" key="1">
    <source>
        <dbReference type="SAM" id="MobiDB-lite"/>
    </source>
</evidence>
<organism evidence="2 3">
    <name type="scientific">Trematosphaeria pertusa</name>
    <dbReference type="NCBI Taxonomy" id="390896"/>
    <lineage>
        <taxon>Eukaryota</taxon>
        <taxon>Fungi</taxon>
        <taxon>Dikarya</taxon>
        <taxon>Ascomycota</taxon>
        <taxon>Pezizomycotina</taxon>
        <taxon>Dothideomycetes</taxon>
        <taxon>Pleosporomycetidae</taxon>
        <taxon>Pleosporales</taxon>
        <taxon>Massarineae</taxon>
        <taxon>Trematosphaeriaceae</taxon>
        <taxon>Trematosphaeria</taxon>
    </lineage>
</organism>
<dbReference type="GeneID" id="54581383"/>
<dbReference type="RefSeq" id="XP_033688016.1">
    <property type="nucleotide sequence ID" value="XM_033828053.1"/>
</dbReference>
<keyword evidence="3" id="KW-1185">Reference proteome</keyword>
<feature type="compositionally biased region" description="Polar residues" evidence="1">
    <location>
        <begin position="1"/>
        <end position="11"/>
    </location>
</feature>
<dbReference type="OrthoDB" id="3940445at2759"/>
<name>A0A6A6IT45_9PLEO</name>
<reference evidence="2" key="1">
    <citation type="journal article" date="2020" name="Stud. Mycol.">
        <title>101 Dothideomycetes genomes: a test case for predicting lifestyles and emergence of pathogens.</title>
        <authorList>
            <person name="Haridas S."/>
            <person name="Albert R."/>
            <person name="Binder M."/>
            <person name="Bloem J."/>
            <person name="Labutti K."/>
            <person name="Salamov A."/>
            <person name="Andreopoulos B."/>
            <person name="Baker S."/>
            <person name="Barry K."/>
            <person name="Bills G."/>
            <person name="Bluhm B."/>
            <person name="Cannon C."/>
            <person name="Castanera R."/>
            <person name="Culley D."/>
            <person name="Daum C."/>
            <person name="Ezra D."/>
            <person name="Gonzalez J."/>
            <person name="Henrissat B."/>
            <person name="Kuo A."/>
            <person name="Liang C."/>
            <person name="Lipzen A."/>
            <person name="Lutzoni F."/>
            <person name="Magnuson J."/>
            <person name="Mondo S."/>
            <person name="Nolan M."/>
            <person name="Ohm R."/>
            <person name="Pangilinan J."/>
            <person name="Park H.-J."/>
            <person name="Ramirez L."/>
            <person name="Alfaro M."/>
            <person name="Sun H."/>
            <person name="Tritt A."/>
            <person name="Yoshinaga Y."/>
            <person name="Zwiers L.-H."/>
            <person name="Turgeon B."/>
            <person name="Goodwin S."/>
            <person name="Spatafora J."/>
            <person name="Crous P."/>
            <person name="Grigoriev I."/>
        </authorList>
    </citation>
    <scope>NUCLEOTIDE SEQUENCE</scope>
    <source>
        <strain evidence="2">CBS 122368</strain>
    </source>
</reference>